<name>A0A6I3KRG1_9HYPH</name>
<dbReference type="EC" id="4.2.2.-" evidence="3"/>
<dbReference type="NCBIfam" id="TIGR00413">
    <property type="entry name" value="rlpA"/>
    <property type="match status" value="1"/>
</dbReference>
<dbReference type="SUPFAM" id="SSF50685">
    <property type="entry name" value="Barwin-like endoglucanases"/>
    <property type="match status" value="1"/>
</dbReference>
<comment type="caution">
    <text evidence="6">The sequence shown here is derived from an EMBL/GenBank/DDBJ whole genome shotgun (WGS) entry which is preliminary data.</text>
</comment>
<evidence type="ECO:0000256" key="1">
    <source>
        <dbReference type="ARBA" id="ARBA00023239"/>
    </source>
</evidence>
<sequence precursor="true">MQALIVGTIAVAAAILAPWASARAQSGVASHYSDLSVTASGRAYKSSAMVAAHRSLPFGTKVRVKSASTGRSVVVTIVDRGPFIKGRIIDLSKGAASALGFSGLHRVHLAVLGKGGSEKKTAQNDK</sequence>
<dbReference type="AlphaFoldDB" id="A0A6I3KRG1"/>
<dbReference type="PANTHER" id="PTHR34183:SF8">
    <property type="entry name" value="ENDOLYTIC PEPTIDOGLYCAN TRANSGLYCOSYLASE RLPA-RELATED"/>
    <property type="match status" value="1"/>
</dbReference>
<evidence type="ECO:0000256" key="3">
    <source>
        <dbReference type="HAMAP-Rule" id="MF_02071"/>
    </source>
</evidence>
<evidence type="ECO:0000259" key="5">
    <source>
        <dbReference type="Pfam" id="PF03330"/>
    </source>
</evidence>
<dbReference type="GO" id="GO:0071555">
    <property type="term" value="P:cell wall organization"/>
    <property type="evidence" value="ECO:0007669"/>
    <property type="project" value="UniProtKB-KW"/>
</dbReference>
<dbReference type="GO" id="GO:0008932">
    <property type="term" value="F:lytic endotransglycosylase activity"/>
    <property type="evidence" value="ECO:0007669"/>
    <property type="project" value="UniProtKB-UniRule"/>
</dbReference>
<dbReference type="InterPro" id="IPR036908">
    <property type="entry name" value="RlpA-like_sf"/>
</dbReference>
<evidence type="ECO:0000313" key="7">
    <source>
        <dbReference type="Proteomes" id="UP000440694"/>
    </source>
</evidence>
<protein>
    <recommendedName>
        <fullName evidence="3">Endolytic peptidoglycan transglycosylase RlpA</fullName>
        <ecNumber evidence="3">4.2.2.-</ecNumber>
    </recommendedName>
</protein>
<dbReference type="Gene3D" id="2.40.40.10">
    <property type="entry name" value="RlpA-like domain"/>
    <property type="match status" value="1"/>
</dbReference>
<organism evidence="6 7">
    <name type="scientific">Hyphomicrobium album</name>
    <dbReference type="NCBI Taxonomy" id="2665159"/>
    <lineage>
        <taxon>Bacteria</taxon>
        <taxon>Pseudomonadati</taxon>
        <taxon>Pseudomonadota</taxon>
        <taxon>Alphaproteobacteria</taxon>
        <taxon>Hyphomicrobiales</taxon>
        <taxon>Hyphomicrobiaceae</taxon>
        <taxon>Hyphomicrobium</taxon>
    </lineage>
</organism>
<keyword evidence="7" id="KW-1185">Reference proteome</keyword>
<evidence type="ECO:0000256" key="4">
    <source>
        <dbReference type="RuleBase" id="RU003495"/>
    </source>
</evidence>
<keyword evidence="3" id="KW-0732">Signal</keyword>
<dbReference type="Proteomes" id="UP000440694">
    <property type="component" value="Unassembled WGS sequence"/>
</dbReference>
<keyword evidence="1 3" id="KW-0456">Lyase</keyword>
<accession>A0A6I3KRG1</accession>
<proteinExistence type="inferred from homology"/>
<dbReference type="InterPro" id="IPR009009">
    <property type="entry name" value="RlpA-like_DPBB"/>
</dbReference>
<comment type="similarity">
    <text evidence="3 4">Belongs to the RlpA family.</text>
</comment>
<evidence type="ECO:0000256" key="2">
    <source>
        <dbReference type="ARBA" id="ARBA00023316"/>
    </source>
</evidence>
<keyword evidence="2 3" id="KW-0961">Cell wall biogenesis/degradation</keyword>
<gene>
    <name evidence="3" type="primary">rlpA</name>
    <name evidence="6" type="ORF">GIW81_13310</name>
</gene>
<dbReference type="CDD" id="cd22268">
    <property type="entry name" value="DPBB_RlpA-like"/>
    <property type="match status" value="1"/>
</dbReference>
<comment type="function">
    <text evidence="3">Lytic transglycosylase with a strong preference for naked glycan strands that lack stem peptides.</text>
</comment>
<dbReference type="Pfam" id="PF03330">
    <property type="entry name" value="DPBB_1"/>
    <property type="match status" value="1"/>
</dbReference>
<feature type="chain" id="PRO_5026395803" description="Endolytic peptidoglycan transglycosylase RlpA" evidence="3">
    <location>
        <begin position="25"/>
        <end position="126"/>
    </location>
</feature>
<feature type="domain" description="RlpA-like protein double-psi beta-barrel" evidence="5">
    <location>
        <begin position="25"/>
        <end position="102"/>
    </location>
</feature>
<dbReference type="EMBL" id="WMBQ01000002">
    <property type="protein sequence ID" value="MTD95311.1"/>
    <property type="molecule type" value="Genomic_DNA"/>
</dbReference>
<reference evidence="6 7" key="1">
    <citation type="submission" date="2019-11" db="EMBL/GenBank/DDBJ databases">
        <title>Identification of a novel strain.</title>
        <authorList>
            <person name="Xu Q."/>
            <person name="Wang G."/>
        </authorList>
    </citation>
    <scope>NUCLEOTIDE SEQUENCE [LARGE SCALE GENOMIC DNA]</scope>
    <source>
        <strain evidence="7">xq</strain>
    </source>
</reference>
<dbReference type="InterPro" id="IPR034718">
    <property type="entry name" value="RlpA"/>
</dbReference>
<dbReference type="RefSeq" id="WP_154739870.1">
    <property type="nucleotide sequence ID" value="NZ_WMBQ01000002.1"/>
</dbReference>
<feature type="signal peptide" evidence="3">
    <location>
        <begin position="1"/>
        <end position="24"/>
    </location>
</feature>
<dbReference type="HAMAP" id="MF_02071">
    <property type="entry name" value="RlpA"/>
    <property type="match status" value="1"/>
</dbReference>
<dbReference type="GO" id="GO:0000270">
    <property type="term" value="P:peptidoglycan metabolic process"/>
    <property type="evidence" value="ECO:0007669"/>
    <property type="project" value="UniProtKB-UniRule"/>
</dbReference>
<dbReference type="InterPro" id="IPR012997">
    <property type="entry name" value="RplA"/>
</dbReference>
<evidence type="ECO:0000313" key="6">
    <source>
        <dbReference type="EMBL" id="MTD95311.1"/>
    </source>
</evidence>
<dbReference type="PANTHER" id="PTHR34183">
    <property type="entry name" value="ENDOLYTIC PEPTIDOGLYCAN TRANSGLYCOSYLASE RLPA"/>
    <property type="match status" value="1"/>
</dbReference>